<evidence type="ECO:0000256" key="2">
    <source>
        <dbReference type="ARBA" id="ARBA00023015"/>
    </source>
</evidence>
<evidence type="ECO:0000256" key="3">
    <source>
        <dbReference type="ARBA" id="ARBA00023163"/>
    </source>
</evidence>
<reference evidence="7" key="1">
    <citation type="submission" date="2019-04" db="EMBL/GenBank/DDBJ databases">
        <title>Friends and foes A comparative genomics studyof 23 Aspergillus species from section Flavi.</title>
        <authorList>
            <consortium name="DOE Joint Genome Institute"/>
            <person name="Kjaerbolling I."/>
            <person name="Vesth T."/>
            <person name="Frisvad J.C."/>
            <person name="Nybo J.L."/>
            <person name="Theobald S."/>
            <person name="Kildgaard S."/>
            <person name="Isbrandt T."/>
            <person name="Kuo A."/>
            <person name="Sato A."/>
            <person name="Lyhne E.K."/>
            <person name="Kogle M.E."/>
            <person name="Wiebenga A."/>
            <person name="Kun R.S."/>
            <person name="Lubbers R.J."/>
            <person name="Makela M.R."/>
            <person name="Barry K."/>
            <person name="Chovatia M."/>
            <person name="Clum A."/>
            <person name="Daum C."/>
            <person name="Haridas S."/>
            <person name="He G."/>
            <person name="LaButti K."/>
            <person name="Lipzen A."/>
            <person name="Mondo S."/>
            <person name="Riley R."/>
            <person name="Salamov A."/>
            <person name="Simmons B.A."/>
            <person name="Magnuson J.K."/>
            <person name="Henrissat B."/>
            <person name="Mortensen U.H."/>
            <person name="Larsen T.O."/>
            <person name="Devries R.P."/>
            <person name="Grigoriev I.V."/>
            <person name="Machida M."/>
            <person name="Baker S.E."/>
            <person name="Andersen M.R."/>
        </authorList>
    </citation>
    <scope>NUCLEOTIDE SEQUENCE [LARGE SCALE GENOMIC DNA]</scope>
    <source>
        <strain evidence="7">IBT 14317</strain>
    </source>
</reference>
<dbReference type="CDD" id="cd12148">
    <property type="entry name" value="fungal_TF_MHR"/>
    <property type="match status" value="1"/>
</dbReference>
<dbReference type="Pfam" id="PF04082">
    <property type="entry name" value="Fungal_trans"/>
    <property type="match status" value="1"/>
</dbReference>
<keyword evidence="2" id="KW-0805">Transcription regulation</keyword>
<dbReference type="PANTHER" id="PTHR31001">
    <property type="entry name" value="UNCHARACTERIZED TRANSCRIPTIONAL REGULATORY PROTEIN"/>
    <property type="match status" value="1"/>
</dbReference>
<protein>
    <submittedName>
        <fullName evidence="7">Putative fungal-specific transcription factor</fullName>
    </submittedName>
</protein>
<dbReference type="SMART" id="SM00906">
    <property type="entry name" value="Fungal_trans"/>
    <property type="match status" value="1"/>
</dbReference>
<dbReference type="EMBL" id="ML735260">
    <property type="protein sequence ID" value="KAE8389873.1"/>
    <property type="molecule type" value="Genomic_DNA"/>
</dbReference>
<organism evidence="7">
    <name type="scientific">Petromyces alliaceus</name>
    <name type="common">Aspergillus alliaceus</name>
    <dbReference type="NCBI Taxonomy" id="209559"/>
    <lineage>
        <taxon>Eukaryota</taxon>
        <taxon>Fungi</taxon>
        <taxon>Dikarya</taxon>
        <taxon>Ascomycota</taxon>
        <taxon>Pezizomycotina</taxon>
        <taxon>Eurotiomycetes</taxon>
        <taxon>Eurotiomycetidae</taxon>
        <taxon>Eurotiales</taxon>
        <taxon>Aspergillaceae</taxon>
        <taxon>Aspergillus</taxon>
        <taxon>Aspergillus subgen. Circumdati</taxon>
    </lineage>
</organism>
<dbReference type="GO" id="GO:0005634">
    <property type="term" value="C:nucleus"/>
    <property type="evidence" value="ECO:0007669"/>
    <property type="project" value="UniProtKB-SubCell"/>
</dbReference>
<dbReference type="OrthoDB" id="4934715at2759"/>
<accession>A0A5N7C8G4</accession>
<sequence>MADSAGKVHAGPAPDLAAPSVSKGGPPADAVIDGHSECGSMRISESELRYVGGDHWAAILDGIADLKDHFDHDEQVRLANTPDQVADEQGNGLARPRSGYALLLYGCRRPSSQEEILMALPPKAAVDRYISRYFNYLDLVSSSAVHGPSFLREYEAFWMNPSSVPIIWVGLLFSMICLACLTSDTSDSDAEHLSLQIDLYREKIVQCLVLGEYTRSGPYVLETVINYVYVEFCIRTDADKDTWFLLALEVNLAMRMGYHRDPSHFPGISPFQGEMRRRLWATVLMGDILVSNQMGMPRMISDWKWDTLEPRNLNDTDFDEGTTELPPSRPPTEYTNALGVIARRRILTALGAVADLTDAVKPCSYAEVMRVDGILQEAAASIPPPLKMKPMAKSVTDPPQVIMSRLFLGHMVYKGQIVLHRRFLYTRAANSDDDPMSYSRKTCLDASLGTLEIQHVLDEEACPGGQLYTMRFRVTSIMNHQFLTATMVLCSMLHRGQTLQREQEIRTALQRARAIWMRKSSSSKEAKKAAETVSFVLAKAGNGRSHDIALNQGMSQASGNHGLSNTVQTSPRDNTCTGLEEELVVPDNMSLFEPDHFVMTGSLGMFTPPDQQGQNFGANYNGMERPPGEWMLMNWPGAEWS</sequence>
<feature type="domain" description="Xylanolytic transcriptional activator regulatory" evidence="6">
    <location>
        <begin position="242"/>
        <end position="316"/>
    </location>
</feature>
<dbReference type="AlphaFoldDB" id="A0A5N7C8G4"/>
<evidence type="ECO:0000313" key="7">
    <source>
        <dbReference type="EMBL" id="KAE8389873.1"/>
    </source>
</evidence>
<dbReference type="InterPro" id="IPR007219">
    <property type="entry name" value="XnlR_reg_dom"/>
</dbReference>
<evidence type="ECO:0000256" key="4">
    <source>
        <dbReference type="ARBA" id="ARBA00023242"/>
    </source>
</evidence>
<dbReference type="GO" id="GO:0008270">
    <property type="term" value="F:zinc ion binding"/>
    <property type="evidence" value="ECO:0007669"/>
    <property type="project" value="InterPro"/>
</dbReference>
<dbReference type="PANTHER" id="PTHR31001:SF74">
    <property type="entry name" value="ZN(II)2CYS6 TRANSCRIPTION FACTOR (EUROFUNG)"/>
    <property type="match status" value="1"/>
</dbReference>
<keyword evidence="4" id="KW-0539">Nucleus</keyword>
<gene>
    <name evidence="7" type="ORF">BDV23DRAFT_156273</name>
</gene>
<dbReference type="Proteomes" id="UP000326877">
    <property type="component" value="Unassembled WGS sequence"/>
</dbReference>
<evidence type="ECO:0000256" key="5">
    <source>
        <dbReference type="SAM" id="MobiDB-lite"/>
    </source>
</evidence>
<comment type="subcellular location">
    <subcellularLocation>
        <location evidence="1">Nucleus</location>
    </subcellularLocation>
</comment>
<dbReference type="GO" id="GO:0003677">
    <property type="term" value="F:DNA binding"/>
    <property type="evidence" value="ECO:0007669"/>
    <property type="project" value="InterPro"/>
</dbReference>
<evidence type="ECO:0000259" key="6">
    <source>
        <dbReference type="SMART" id="SM00906"/>
    </source>
</evidence>
<proteinExistence type="predicted"/>
<dbReference type="GO" id="GO:0006351">
    <property type="term" value="P:DNA-templated transcription"/>
    <property type="evidence" value="ECO:0007669"/>
    <property type="project" value="InterPro"/>
</dbReference>
<evidence type="ECO:0000256" key="1">
    <source>
        <dbReference type="ARBA" id="ARBA00004123"/>
    </source>
</evidence>
<name>A0A5N7C8G4_PETAA</name>
<feature type="region of interest" description="Disordered" evidence="5">
    <location>
        <begin position="1"/>
        <end position="35"/>
    </location>
</feature>
<keyword evidence="3" id="KW-0804">Transcription</keyword>
<dbReference type="InterPro" id="IPR050613">
    <property type="entry name" value="Sec_Metabolite_Reg"/>
</dbReference>